<keyword evidence="2 6" id="KW-0812">Transmembrane</keyword>
<feature type="region of interest" description="Disordered" evidence="5">
    <location>
        <begin position="1"/>
        <end position="163"/>
    </location>
</feature>
<feature type="compositionally biased region" description="Polar residues" evidence="5">
    <location>
        <begin position="25"/>
        <end position="41"/>
    </location>
</feature>
<dbReference type="EMBL" id="AWGH01000003">
    <property type="protein sequence ID" value="ODO06398.1"/>
    <property type="molecule type" value="Genomic_DNA"/>
</dbReference>
<feature type="transmembrane region" description="Helical" evidence="6">
    <location>
        <begin position="491"/>
        <end position="512"/>
    </location>
</feature>
<feature type="transmembrane region" description="Helical" evidence="6">
    <location>
        <begin position="524"/>
        <end position="557"/>
    </location>
</feature>
<feature type="compositionally biased region" description="Basic and acidic residues" evidence="5">
    <location>
        <begin position="50"/>
        <end position="69"/>
    </location>
</feature>
<dbReference type="GO" id="GO:0000139">
    <property type="term" value="C:Golgi membrane"/>
    <property type="evidence" value="ECO:0007669"/>
    <property type="project" value="InterPro"/>
</dbReference>
<dbReference type="GO" id="GO:0015165">
    <property type="term" value="F:pyrimidine nucleotide-sugar transmembrane transporter activity"/>
    <property type="evidence" value="ECO:0007669"/>
    <property type="project" value="InterPro"/>
</dbReference>
<accession>A0A1E3JZT9</accession>
<evidence type="ECO:0000256" key="1">
    <source>
        <dbReference type="ARBA" id="ARBA00004141"/>
    </source>
</evidence>
<keyword evidence="3 6" id="KW-1133">Transmembrane helix</keyword>
<evidence type="ECO:0000313" key="7">
    <source>
        <dbReference type="EMBL" id="ODO06398.1"/>
    </source>
</evidence>
<feature type="compositionally biased region" description="Polar residues" evidence="5">
    <location>
        <begin position="1"/>
        <end position="13"/>
    </location>
</feature>
<evidence type="ECO:0000256" key="2">
    <source>
        <dbReference type="ARBA" id="ARBA00022692"/>
    </source>
</evidence>
<feature type="compositionally biased region" description="Basic and acidic residues" evidence="5">
    <location>
        <begin position="688"/>
        <end position="705"/>
    </location>
</feature>
<evidence type="ECO:0000256" key="6">
    <source>
        <dbReference type="SAM" id="Phobius"/>
    </source>
</evidence>
<dbReference type="PANTHER" id="PTHR10231">
    <property type="entry name" value="NUCLEOTIDE-SUGAR TRANSMEMBRANE TRANSPORTER"/>
    <property type="match status" value="1"/>
</dbReference>
<keyword evidence="4 6" id="KW-0472">Membrane</keyword>
<evidence type="ECO:0000256" key="3">
    <source>
        <dbReference type="ARBA" id="ARBA00022989"/>
    </source>
</evidence>
<comment type="subcellular location">
    <subcellularLocation>
        <location evidence="1">Membrane</location>
        <topology evidence="1">Multi-pass membrane protein</topology>
    </subcellularLocation>
</comment>
<keyword evidence="7" id="KW-0813">Transport</keyword>
<gene>
    <name evidence="7" type="ORF">L198_01630</name>
</gene>
<feature type="compositionally biased region" description="Polar residues" evidence="5">
    <location>
        <begin position="634"/>
        <end position="649"/>
    </location>
</feature>
<dbReference type="Pfam" id="PF04142">
    <property type="entry name" value="Nuc_sug_transp"/>
    <property type="match status" value="2"/>
</dbReference>
<protein>
    <submittedName>
        <fullName evidence="7">Solute carrier family 35 (UDP-sugar transporter), member A1/2/3</fullName>
    </submittedName>
</protein>
<feature type="region of interest" description="Disordered" evidence="5">
    <location>
        <begin position="632"/>
        <end position="705"/>
    </location>
</feature>
<proteinExistence type="predicted"/>
<organism evidence="7 8">
    <name type="scientific">Cryptococcus wingfieldii CBS 7118</name>
    <dbReference type="NCBI Taxonomy" id="1295528"/>
    <lineage>
        <taxon>Eukaryota</taxon>
        <taxon>Fungi</taxon>
        <taxon>Dikarya</taxon>
        <taxon>Basidiomycota</taxon>
        <taxon>Agaricomycotina</taxon>
        <taxon>Tremellomycetes</taxon>
        <taxon>Tremellales</taxon>
        <taxon>Cryptococcaceae</taxon>
        <taxon>Cryptococcus</taxon>
    </lineage>
</organism>
<feature type="compositionally biased region" description="Polar residues" evidence="5">
    <location>
        <begin position="122"/>
        <end position="158"/>
    </location>
</feature>
<dbReference type="InterPro" id="IPR037185">
    <property type="entry name" value="EmrE-like"/>
</dbReference>
<dbReference type="Proteomes" id="UP000094819">
    <property type="component" value="Unassembled WGS sequence"/>
</dbReference>
<dbReference type="AlphaFoldDB" id="A0A1E3JZT9"/>
<dbReference type="NCBIfam" id="TIGR00803">
    <property type="entry name" value="nst"/>
    <property type="match status" value="1"/>
</dbReference>
<dbReference type="GeneID" id="30190843"/>
<sequence length="705" mass="74726">MSMSRASTRSPSGLNRRPTMDRSASHTGTSPAASSPLQSTFGGRINGSPEEDRLTMRDREKDRPDEKGSTRGKAGGVGVGVTRPKRRLSSLPNLKPKLNRAMSATSVHSPPQSPLGEPTHNPYRTLQQQSFHNNAQSHGSSTGSSTANNYKTTYNRQNPPRMDEKVGMVGYATAMAAASREKEGPPKLWGVELKWISLITLALQNALLTIIMHYSRITASPNRTYSAAAAVLANELLKGTISLFIALTRIDKDLTTSPPPALYGEKGGDDDNRLSKLPTIFHASRLRTLSTAIFSPDCYKLSVPAILYVIQNNLQYVAASNLDVATFQVTYQMKILTTAFFSVLLLRKRLTRAKWASLILLAVGVGIVQIQSTSAPAAVHTSHAGHEHGLRSEIPPDHNMATERVMHPMRGFIAVTLACLTSGLAGVYFEFILKGSSSSNSPPPDLWIRNTQLSLFSLIPALVPIVVNPSGPDGAGYITKVLGCFDNFNGWAIGTVLTQTLGGLITALVIRYSDNIMKGFATSLSIIISFMASVALFSYPITLTFVLGASTVLFATYSYNAPTPANAIAPRTSIAVAPGSPITTSAPILGEPEKPSRASSVINLLGLGGASNAGSRKPSMTDVRGYAGTGGSQLGLSSYPQSGSVSASAPGTPAMSSQSGYSGRSSPAAVPNTNMHGGPGTGFQRGTVGDKVRPILSLDIDRKQG</sequence>
<dbReference type="InterPro" id="IPR007271">
    <property type="entry name" value="Nuc_sug_transpt"/>
</dbReference>
<feature type="compositionally biased region" description="Low complexity" evidence="5">
    <location>
        <begin position="656"/>
        <end position="666"/>
    </location>
</feature>
<evidence type="ECO:0000256" key="4">
    <source>
        <dbReference type="ARBA" id="ARBA00023136"/>
    </source>
</evidence>
<dbReference type="OrthoDB" id="408493at2759"/>
<feature type="transmembrane region" description="Helical" evidence="6">
    <location>
        <begin position="355"/>
        <end position="372"/>
    </location>
</feature>
<reference evidence="7 8" key="1">
    <citation type="submission" date="2016-06" db="EMBL/GenBank/DDBJ databases">
        <title>Evolution of pathogenesis and genome organization in the Tremellales.</title>
        <authorList>
            <person name="Cuomo C."/>
            <person name="Litvintseva A."/>
            <person name="Heitman J."/>
            <person name="Chen Y."/>
            <person name="Sun S."/>
            <person name="Springer D."/>
            <person name="Dromer F."/>
            <person name="Young S."/>
            <person name="Zeng Q."/>
            <person name="Chapman S."/>
            <person name="Gujja S."/>
            <person name="Saif S."/>
            <person name="Birren B."/>
        </authorList>
    </citation>
    <scope>NUCLEOTIDE SEQUENCE [LARGE SCALE GENOMIC DNA]</scope>
    <source>
        <strain evidence="7 8">CBS 7118</strain>
    </source>
</reference>
<keyword evidence="7" id="KW-0762">Sugar transport</keyword>
<evidence type="ECO:0000313" key="8">
    <source>
        <dbReference type="Proteomes" id="UP000094819"/>
    </source>
</evidence>
<dbReference type="SUPFAM" id="SSF103481">
    <property type="entry name" value="Multidrug resistance efflux transporter EmrE"/>
    <property type="match status" value="1"/>
</dbReference>
<name>A0A1E3JZT9_9TREE</name>
<keyword evidence="8" id="KW-1185">Reference proteome</keyword>
<dbReference type="RefSeq" id="XP_019034498.1">
    <property type="nucleotide sequence ID" value="XM_019173793.1"/>
</dbReference>
<feature type="transmembrane region" description="Helical" evidence="6">
    <location>
        <begin position="453"/>
        <end position="471"/>
    </location>
</feature>
<comment type="caution">
    <text evidence="7">The sequence shown here is derived from an EMBL/GenBank/DDBJ whole genome shotgun (WGS) entry which is preliminary data.</text>
</comment>
<evidence type="ECO:0000256" key="5">
    <source>
        <dbReference type="SAM" id="MobiDB-lite"/>
    </source>
</evidence>
<feature type="transmembrane region" description="Helical" evidence="6">
    <location>
        <begin position="412"/>
        <end position="433"/>
    </location>
</feature>